<comment type="caution">
    <text evidence="1">The sequence shown here is derived from an EMBL/GenBank/DDBJ whole genome shotgun (WGS) entry which is preliminary data.</text>
</comment>
<protein>
    <recommendedName>
        <fullName evidence="3">N-acetyltransferase domain-containing protein</fullName>
    </recommendedName>
</protein>
<dbReference type="SUPFAM" id="SSF55729">
    <property type="entry name" value="Acyl-CoA N-acyltransferases (Nat)"/>
    <property type="match status" value="1"/>
</dbReference>
<gene>
    <name evidence="1" type="ORF">FHX71_005561</name>
</gene>
<evidence type="ECO:0000313" key="1">
    <source>
        <dbReference type="EMBL" id="MBA8811554.1"/>
    </source>
</evidence>
<keyword evidence="2" id="KW-1185">Reference proteome</keyword>
<dbReference type="InterPro" id="IPR016181">
    <property type="entry name" value="Acyl_CoA_acyltransferase"/>
</dbReference>
<dbReference type="RefSeq" id="WP_220490501.1">
    <property type="nucleotide sequence ID" value="NZ_BAAATF010000001.1"/>
</dbReference>
<organism evidence="1 2">
    <name type="scientific">Promicromonospora sukumoe</name>
    <dbReference type="NCBI Taxonomy" id="88382"/>
    <lineage>
        <taxon>Bacteria</taxon>
        <taxon>Bacillati</taxon>
        <taxon>Actinomycetota</taxon>
        <taxon>Actinomycetes</taxon>
        <taxon>Micrococcales</taxon>
        <taxon>Promicromonosporaceae</taxon>
        <taxon>Promicromonospora</taxon>
    </lineage>
</organism>
<evidence type="ECO:0000313" key="2">
    <source>
        <dbReference type="Proteomes" id="UP000540568"/>
    </source>
</evidence>
<dbReference type="Proteomes" id="UP000540568">
    <property type="component" value="Unassembled WGS sequence"/>
</dbReference>
<dbReference type="Gene3D" id="3.40.630.30">
    <property type="match status" value="1"/>
</dbReference>
<dbReference type="AlphaFoldDB" id="A0A7W3JEV6"/>
<evidence type="ECO:0008006" key="3">
    <source>
        <dbReference type="Google" id="ProtNLM"/>
    </source>
</evidence>
<reference evidence="1 2" key="1">
    <citation type="submission" date="2020-07" db="EMBL/GenBank/DDBJ databases">
        <title>Sequencing the genomes of 1000 actinobacteria strains.</title>
        <authorList>
            <person name="Klenk H.-P."/>
        </authorList>
    </citation>
    <scope>NUCLEOTIDE SEQUENCE [LARGE SCALE GENOMIC DNA]</scope>
    <source>
        <strain evidence="1 2">DSM 44121</strain>
    </source>
</reference>
<dbReference type="EMBL" id="JACGWV010000003">
    <property type="protein sequence ID" value="MBA8811554.1"/>
    <property type="molecule type" value="Genomic_DNA"/>
</dbReference>
<sequence>MAHSKEVSLAPVTTGDLPRVGEFLSVHLDSTLTPGQWARSLRPTWTTSHPDHGFLLESEGTVVGVYAALYSETEGRAVCNVAAWCVLDEFRHHSLRLLRAMLAQRDRELTDLSPSGTVIPLNERLGFHHLDTSGALVANLPLPTPGVRLLTGRADIEAVLSGADLAAYRDHADSAAARHVVAVVDGRPCWVVFRAVRRKRVRLFASVLHVSDRDLFRAAAPAVYRHVLLAHGLPFTLLQTRVSGPRPWHSVPLPAQRPTMYLSRTGEPPETVSYLYSELTQVPW</sequence>
<name>A0A7W3JEV6_9MICO</name>
<proteinExistence type="predicted"/>
<accession>A0A7W3JEV6</accession>